<dbReference type="EMBL" id="JADNRY010000809">
    <property type="protein sequence ID" value="KAF9026503.1"/>
    <property type="molecule type" value="Genomic_DNA"/>
</dbReference>
<feature type="compositionally biased region" description="Acidic residues" evidence="1">
    <location>
        <begin position="46"/>
        <end position="58"/>
    </location>
</feature>
<dbReference type="AlphaFoldDB" id="A0A9P5P6K8"/>
<protein>
    <submittedName>
        <fullName evidence="2">Uncharacterized protein</fullName>
    </submittedName>
</protein>
<proteinExistence type="predicted"/>
<evidence type="ECO:0000256" key="1">
    <source>
        <dbReference type="SAM" id="MobiDB-lite"/>
    </source>
</evidence>
<dbReference type="OrthoDB" id="3055005at2759"/>
<accession>A0A9P5P6K8</accession>
<keyword evidence="3" id="KW-1185">Reference proteome</keyword>
<feature type="non-terminal residue" evidence="2">
    <location>
        <position position="241"/>
    </location>
</feature>
<dbReference type="Proteomes" id="UP000772434">
    <property type="component" value="Unassembled WGS sequence"/>
</dbReference>
<organism evidence="2 3">
    <name type="scientific">Rhodocollybia butyracea</name>
    <dbReference type="NCBI Taxonomy" id="206335"/>
    <lineage>
        <taxon>Eukaryota</taxon>
        <taxon>Fungi</taxon>
        <taxon>Dikarya</taxon>
        <taxon>Basidiomycota</taxon>
        <taxon>Agaricomycotina</taxon>
        <taxon>Agaricomycetes</taxon>
        <taxon>Agaricomycetidae</taxon>
        <taxon>Agaricales</taxon>
        <taxon>Marasmiineae</taxon>
        <taxon>Omphalotaceae</taxon>
        <taxon>Rhodocollybia</taxon>
    </lineage>
</organism>
<evidence type="ECO:0000313" key="3">
    <source>
        <dbReference type="Proteomes" id="UP000772434"/>
    </source>
</evidence>
<name>A0A9P5P6K8_9AGAR</name>
<gene>
    <name evidence="2" type="ORF">BDP27DRAFT_1376224</name>
</gene>
<evidence type="ECO:0000313" key="2">
    <source>
        <dbReference type="EMBL" id="KAF9026503.1"/>
    </source>
</evidence>
<sequence length="241" mass="27157">TFEQSHFDWSEIDMLQPEFSSSREAEDIQALSTYMLNVYQYGPDNIDSDDELPEDDESIPSSPGIDPSEEMRGDDAFDPYATGGQSKRARTNAENKEWFPWPDRTSCTLDILMHLPRSVFSTRQLDLFVFSAHDTLTCSRASTTSCEHGAWCKCLKLSQRCSTQSFLNNVNASSTSQCFLNDPMLPQRPNASSTTQCFLNDPMLPQRVNASSTIPCSSTAKRLLDRRTLLTPPWLFSTAPR</sequence>
<reference evidence="2" key="1">
    <citation type="submission" date="2020-11" db="EMBL/GenBank/DDBJ databases">
        <authorList>
            <consortium name="DOE Joint Genome Institute"/>
            <person name="Ahrendt S."/>
            <person name="Riley R."/>
            <person name="Andreopoulos W."/>
            <person name="Labutti K."/>
            <person name="Pangilinan J."/>
            <person name="Ruiz-Duenas F.J."/>
            <person name="Barrasa J.M."/>
            <person name="Sanchez-Garcia M."/>
            <person name="Camarero S."/>
            <person name="Miyauchi S."/>
            <person name="Serrano A."/>
            <person name="Linde D."/>
            <person name="Babiker R."/>
            <person name="Drula E."/>
            <person name="Ayuso-Fernandez I."/>
            <person name="Pacheco R."/>
            <person name="Padilla G."/>
            <person name="Ferreira P."/>
            <person name="Barriuso J."/>
            <person name="Kellner H."/>
            <person name="Castanera R."/>
            <person name="Alfaro M."/>
            <person name="Ramirez L."/>
            <person name="Pisabarro A.G."/>
            <person name="Kuo A."/>
            <person name="Tritt A."/>
            <person name="Lipzen A."/>
            <person name="He G."/>
            <person name="Yan M."/>
            <person name="Ng V."/>
            <person name="Cullen D."/>
            <person name="Martin F."/>
            <person name="Rosso M.-N."/>
            <person name="Henrissat B."/>
            <person name="Hibbett D."/>
            <person name="Martinez A.T."/>
            <person name="Grigoriev I.V."/>
        </authorList>
    </citation>
    <scope>NUCLEOTIDE SEQUENCE</scope>
    <source>
        <strain evidence="2">AH 40177</strain>
    </source>
</reference>
<feature type="region of interest" description="Disordered" evidence="1">
    <location>
        <begin position="42"/>
        <end position="93"/>
    </location>
</feature>
<comment type="caution">
    <text evidence="2">The sequence shown here is derived from an EMBL/GenBank/DDBJ whole genome shotgun (WGS) entry which is preliminary data.</text>
</comment>